<proteinExistence type="predicted"/>
<evidence type="ECO:0000313" key="2">
    <source>
        <dbReference type="EMBL" id="TNN68225.1"/>
    </source>
</evidence>
<feature type="compositionally biased region" description="Basic and acidic residues" evidence="1">
    <location>
        <begin position="12"/>
        <end position="23"/>
    </location>
</feature>
<keyword evidence="3" id="KW-1185">Reference proteome</keyword>
<reference evidence="2 3" key="1">
    <citation type="submission" date="2019-03" db="EMBL/GenBank/DDBJ databases">
        <title>First draft genome of Liparis tanakae, snailfish: a comprehensive survey of snailfish specific genes.</title>
        <authorList>
            <person name="Kim W."/>
            <person name="Song I."/>
            <person name="Jeong J.-H."/>
            <person name="Kim D."/>
            <person name="Kim S."/>
            <person name="Ryu S."/>
            <person name="Song J.Y."/>
            <person name="Lee S.K."/>
        </authorList>
    </citation>
    <scope>NUCLEOTIDE SEQUENCE [LARGE SCALE GENOMIC DNA]</scope>
    <source>
        <tissue evidence="2">Muscle</tissue>
    </source>
</reference>
<accession>A0A4Z2HSG4</accession>
<evidence type="ECO:0000313" key="3">
    <source>
        <dbReference type="Proteomes" id="UP000314294"/>
    </source>
</evidence>
<protein>
    <submittedName>
        <fullName evidence="2">Uncharacterized protein</fullName>
    </submittedName>
</protein>
<dbReference type="AlphaFoldDB" id="A0A4Z2HSG4"/>
<feature type="region of interest" description="Disordered" evidence="1">
    <location>
        <begin position="70"/>
        <end position="95"/>
    </location>
</feature>
<comment type="caution">
    <text evidence="2">The sequence shown here is derived from an EMBL/GenBank/DDBJ whole genome shotgun (WGS) entry which is preliminary data.</text>
</comment>
<evidence type="ECO:0000256" key="1">
    <source>
        <dbReference type="SAM" id="MobiDB-lite"/>
    </source>
</evidence>
<feature type="compositionally biased region" description="Polar residues" evidence="1">
    <location>
        <begin position="86"/>
        <end position="95"/>
    </location>
</feature>
<dbReference type="EMBL" id="SRLO01000193">
    <property type="protein sequence ID" value="TNN68225.1"/>
    <property type="molecule type" value="Genomic_DNA"/>
</dbReference>
<feature type="region of interest" description="Disordered" evidence="1">
    <location>
        <begin position="1"/>
        <end position="55"/>
    </location>
</feature>
<gene>
    <name evidence="2" type="ORF">EYF80_021547</name>
</gene>
<organism evidence="2 3">
    <name type="scientific">Liparis tanakae</name>
    <name type="common">Tanaka's snailfish</name>
    <dbReference type="NCBI Taxonomy" id="230148"/>
    <lineage>
        <taxon>Eukaryota</taxon>
        <taxon>Metazoa</taxon>
        <taxon>Chordata</taxon>
        <taxon>Craniata</taxon>
        <taxon>Vertebrata</taxon>
        <taxon>Euteleostomi</taxon>
        <taxon>Actinopterygii</taxon>
        <taxon>Neopterygii</taxon>
        <taxon>Teleostei</taxon>
        <taxon>Neoteleostei</taxon>
        <taxon>Acanthomorphata</taxon>
        <taxon>Eupercaria</taxon>
        <taxon>Perciformes</taxon>
        <taxon>Cottioidei</taxon>
        <taxon>Cottales</taxon>
        <taxon>Liparidae</taxon>
        <taxon>Liparis</taxon>
    </lineage>
</organism>
<name>A0A4Z2HSG4_9TELE</name>
<dbReference type="Proteomes" id="UP000314294">
    <property type="component" value="Unassembled WGS sequence"/>
</dbReference>
<sequence length="95" mass="10466">MTVASGVMGVEQDQRRREKEIKKPSLSSLQQALGNKPPRSWLSGSHHAKLTRGTGSTRCLLLETRKHPVVEPSSVQGEHYLVPRPTSCSTHTPDP</sequence>